<dbReference type="RefSeq" id="WP_087438859.1">
    <property type="nucleotide sequence ID" value="NZ_CP021416.1"/>
</dbReference>
<dbReference type="AlphaFoldDB" id="A0A1Y0HM85"/>
<accession>A0A1Y0HM85</accession>
<evidence type="ECO:0000313" key="1">
    <source>
        <dbReference type="EMBL" id="ARU49050.1"/>
    </source>
</evidence>
<gene>
    <name evidence="1" type="ORF">Sdiek1_1891</name>
    <name evidence="2" type="ORF">SJPD1_1805</name>
</gene>
<name>A0A1Y0HM85_9BACT</name>
<dbReference type="OrthoDB" id="5339805at2"/>
<accession>A0A290HW78</accession>
<dbReference type="EMBL" id="CP023275">
    <property type="protein sequence ID" value="ATB69910.1"/>
    <property type="molecule type" value="Genomic_DNA"/>
</dbReference>
<dbReference type="Proteomes" id="UP000217349">
    <property type="component" value="Chromosome"/>
</dbReference>
<keyword evidence="3" id="KW-1185">Reference proteome</keyword>
<dbReference type="Proteomes" id="UP000196005">
    <property type="component" value="Chromosome"/>
</dbReference>
<protein>
    <recommendedName>
        <fullName evidence="5">STAS domain-containing protein</fullName>
    </recommendedName>
</protein>
<reference evidence="2" key="3">
    <citation type="submission" date="2017-09" db="EMBL/GenBank/DDBJ databases">
        <authorList>
            <person name="Goris T."/>
        </authorList>
    </citation>
    <scope>NUCLEOTIDE SEQUENCE</scope>
    <source>
        <strain evidence="2">JPD-1</strain>
    </source>
</reference>
<evidence type="ECO:0008006" key="5">
    <source>
        <dbReference type="Google" id="ProtNLM"/>
    </source>
</evidence>
<reference evidence="3" key="1">
    <citation type="submission" date="2017-05" db="EMBL/GenBank/DDBJ databases">
        <title>Dechlorination kinetics govern the competition between two new strains of the genus Sulfurospirillum.</title>
        <authorList>
            <person name="Buttet G.F."/>
            <person name="Murray A.M."/>
            <person name="Goris T."/>
            <person name="Burion M."/>
            <person name="Lin B."/>
            <person name="Rolle M."/>
            <person name="Maillard J."/>
        </authorList>
    </citation>
    <scope>NUCLEOTIDE SEQUENCE [LARGE SCALE GENOMIC DNA]</scope>
    <source>
        <strain evidence="3">SL2-1</strain>
    </source>
</reference>
<dbReference type="KEGG" id="suls:Sdiek1_1891"/>
<reference evidence="1" key="4">
    <citation type="journal article" date="2018" name="FEMS Microbiol. Ecol.">
        <title>Coexistence of two distinct Sulfurospirillum populations respiring tetrachloroethene-genomic and kinetic considerations. .</title>
        <authorList>
            <person name="Buttet G.F."/>
            <person name="Murray A.M."/>
            <person name="Goris T."/>
            <person name="Burion M."/>
            <person name="Jin B."/>
            <person name="Rolle M."/>
            <person name="Holliger C."/>
            <person name="Maillard J."/>
        </authorList>
    </citation>
    <scope>NUCLEOTIDE SEQUENCE</scope>
    <source>
        <strain evidence="1">SL2-1</strain>
    </source>
</reference>
<proteinExistence type="predicted"/>
<evidence type="ECO:0000313" key="2">
    <source>
        <dbReference type="EMBL" id="ATB69910.1"/>
    </source>
</evidence>
<dbReference type="KEGG" id="sulj:SJPD1_1805"/>
<evidence type="ECO:0000313" key="4">
    <source>
        <dbReference type="Proteomes" id="UP000217349"/>
    </source>
</evidence>
<organism evidence="1 3">
    <name type="scientific">Sulfurospirillum diekertiae</name>
    <dbReference type="NCBI Taxonomy" id="1854492"/>
    <lineage>
        <taxon>Bacteria</taxon>
        <taxon>Pseudomonadati</taxon>
        <taxon>Campylobacterota</taxon>
        <taxon>Epsilonproteobacteria</taxon>
        <taxon>Campylobacterales</taxon>
        <taxon>Sulfurospirillaceae</taxon>
        <taxon>Sulfurospirillum</taxon>
    </lineage>
</organism>
<reference evidence="2" key="5">
    <citation type="journal article" date="2020" name="MicrobiologyOpen">
        <title>Tetrachloroethene respiration in Sulfurospirillum species is regulated by a two-component system as unraveled by comparative genomics, transcriptomics, and regulator binding studies.</title>
        <authorList>
            <person name="Esken J."/>
            <person name="Goris T."/>
            <person name="Gadkari J."/>
            <person name="Bischler T."/>
            <person name="Forstner K.U."/>
            <person name="Sharma C.M."/>
            <person name="Diekert G."/>
            <person name="Schubert T."/>
        </authorList>
    </citation>
    <scope>NUCLEOTIDE SEQUENCE</scope>
    <source>
        <strain evidence="2">JPD-1</strain>
    </source>
</reference>
<dbReference type="EMBL" id="CP021416">
    <property type="protein sequence ID" value="ARU49050.1"/>
    <property type="molecule type" value="Genomic_DNA"/>
</dbReference>
<reference evidence="4" key="2">
    <citation type="submission" date="2017-09" db="EMBL/GenBank/DDBJ databases">
        <title>The complete genome of Sulfurospirillum sp. JPD-1.</title>
        <authorList>
            <person name="Goris T."/>
        </authorList>
    </citation>
    <scope>NUCLEOTIDE SEQUENCE [LARGE SCALE GENOMIC DNA]</scope>
    <source>
        <strain evidence="4">JPD-1</strain>
    </source>
</reference>
<sequence length="103" mass="11565">MDLVTKVHSEHVNILITGTIKTIGNAQAIKDAIRQAHEQHPHISINLMIQDSFIITSSVIGFLIKSIKMDKMNLHVKVGSEELYEMLDDMNLIEIMNVGRVQG</sequence>
<evidence type="ECO:0000313" key="3">
    <source>
        <dbReference type="Proteomes" id="UP000196005"/>
    </source>
</evidence>